<feature type="domain" description="Bro-N" evidence="1">
    <location>
        <begin position="1"/>
        <end position="123"/>
    </location>
</feature>
<dbReference type="PANTHER" id="PTHR36180">
    <property type="entry name" value="DNA-BINDING PROTEIN-RELATED-RELATED"/>
    <property type="match status" value="1"/>
</dbReference>
<evidence type="ECO:0000313" key="3">
    <source>
        <dbReference type="Proteomes" id="UP000235290"/>
    </source>
</evidence>
<evidence type="ECO:0000259" key="1">
    <source>
        <dbReference type="PROSITE" id="PS51750"/>
    </source>
</evidence>
<dbReference type="PANTHER" id="PTHR36180:SF2">
    <property type="entry name" value="BRO FAMILY PROTEIN"/>
    <property type="match status" value="1"/>
</dbReference>
<dbReference type="Proteomes" id="UP000235290">
    <property type="component" value="Segment"/>
</dbReference>
<reference evidence="2 3" key="1">
    <citation type="journal article" date="2005" name="J. Gen. Virol.">
        <title>Complete comparative genomic analysis of two field isolates of Mamestra configurata nucleopolyhedrovirus-A.</title>
        <authorList>
            <person name="Li L."/>
            <person name="Li Q."/>
            <person name="Willis L.G."/>
            <person name="Erlandson M."/>
            <person name="Theilmann D.A."/>
            <person name="Donly C."/>
        </authorList>
    </citation>
    <scope>NUCLEOTIDE SEQUENCE [LARGE SCALE GENOMIC DNA]</scope>
    <source>
        <strain evidence="2">90/4</strain>
    </source>
</reference>
<name>Q71A90_NPVMC</name>
<sequence length="357" mass="41547">MALSKQTFYLNDKPVEVKFIKEDFDNDKVQFWFAASEFARCMGYQRPDNIILEKIDLKYRKKYEQFHVPETKGITSSTHPHTVFVNEPGLYQMILSSKLKNNRVEPFKKWVFEEVLPTIRKTGQYKMDTAAAPTNGNDVNTVALLQTISQNIVCLKEDNDYLRNAIVRKDEQLHENQQMMQKICAEKDELIQKIVVHKDQQINRVMADMNRMYTGFQDTMQKKDEILQKKDEQVSSLVEKVIDLSDRAVEYPVSEKKQPILCIAKDKSGTTFTAIAGQRPYVEQQKNKRGINETNIIHESKRPNPQVDWNNATHQVCEQRVPVKKSKRSLSFDSAEDAAQFEQRVKHMLNSKLIVKK</sequence>
<proteinExistence type="predicted"/>
<organismHost>
    <name type="scientific">Mamestra configurata</name>
    <name type="common">bertha armyworm</name>
    <dbReference type="NCBI Taxonomy" id="174822"/>
</organismHost>
<dbReference type="EMBL" id="AF539999">
    <property type="protein sequence ID" value="AAQ11141.1"/>
    <property type="molecule type" value="Genomic_DNA"/>
</dbReference>
<evidence type="ECO:0000313" key="2">
    <source>
        <dbReference type="EMBL" id="AAQ11141.1"/>
    </source>
</evidence>
<dbReference type="Pfam" id="PF02498">
    <property type="entry name" value="Bro-N"/>
    <property type="match status" value="1"/>
</dbReference>
<organism evidence="2 3">
    <name type="scientific">Mamestra configurata nucleopolyhedrovirus</name>
    <name type="common">MacoNPV</name>
    <dbReference type="NCBI Taxonomy" id="207830"/>
    <lineage>
        <taxon>Viruses</taxon>
        <taxon>Viruses incertae sedis</taxon>
        <taxon>Naldaviricetes</taxon>
        <taxon>Lefavirales</taxon>
        <taxon>Baculoviridae</taxon>
        <taxon>Alphabaculovirus</taxon>
        <taxon>Alphabaculovirus maconfiguratae</taxon>
    </lineage>
</organism>
<accession>Q71A90</accession>
<dbReference type="SMART" id="SM01040">
    <property type="entry name" value="Bro-N"/>
    <property type="match status" value="1"/>
</dbReference>
<dbReference type="InterPro" id="IPR003497">
    <property type="entry name" value="BRO_N_domain"/>
</dbReference>
<gene>
    <name evidence="2" type="primary">bro-f</name>
</gene>
<protein>
    <submittedName>
        <fullName evidence="2">BRO-F</fullName>
    </submittedName>
</protein>
<dbReference type="PROSITE" id="PS51750">
    <property type="entry name" value="BRO_N"/>
    <property type="match status" value="1"/>
</dbReference>